<sequence>MPPCSSCPDSSGSRDGPEQAGVGSPSRDDREPTFLQSVAPPIGVVVDDRLAHGRNPHVKILRFGAVGLAAALTLTACSGGGDAGTGDATGGAQGAEIRVWLVGTDTPDEAREYLKSTFEEENPGSTLTIEEQSWTGLVDKLTTALSSSDSPDVVEVGNTQAATFTSAGYFAPLDDIAQDLGGDDLLPGFVKAGTWEDTFYAAPYYAGSRIVFYSEQVLGSTPVPTTLDEYVATATSLRTADRSGLWFPGQDWYNALPFVWENGGFIAEPGDDGTWEAGFSSPGGIAGLRQVQDLMTNASNAPKDGDEAELQVPFCAGQTTFLSAPNWIRWSIQAPADAETPGCADTFGADLHAFPLPGATAGETAKVFAGGSNVAVATRSANVDLAKKALTIMLSEEYQTILAENSMIPARISLASALPDDEFTQASAAAAANAELTPATPKWGDVEAQKVIQDALVQIAQGGDVETIAAELDATIESILNG</sequence>
<evidence type="ECO:0000256" key="2">
    <source>
        <dbReference type="ARBA" id="ARBA00022448"/>
    </source>
</evidence>
<dbReference type="PANTHER" id="PTHR30061">
    <property type="entry name" value="MALTOSE-BINDING PERIPLASMIC PROTEIN"/>
    <property type="match status" value="1"/>
</dbReference>
<feature type="compositionally biased region" description="Low complexity" evidence="4">
    <location>
        <begin position="1"/>
        <end position="14"/>
    </location>
</feature>
<comment type="similarity">
    <text evidence="1">Belongs to the bacterial solute-binding protein 1 family.</text>
</comment>
<evidence type="ECO:0000256" key="3">
    <source>
        <dbReference type="ARBA" id="ARBA00022729"/>
    </source>
</evidence>
<proteinExistence type="inferred from homology"/>
<gene>
    <name evidence="5" type="ORF">Cph01nite_00460</name>
</gene>
<dbReference type="PANTHER" id="PTHR30061:SF50">
    <property type="entry name" value="MALTOSE_MALTODEXTRIN-BINDING PERIPLASMIC PROTEIN"/>
    <property type="match status" value="1"/>
</dbReference>
<dbReference type="Gene3D" id="3.40.190.10">
    <property type="entry name" value="Periplasmic binding protein-like II"/>
    <property type="match status" value="2"/>
</dbReference>
<organism evidence="5 6">
    <name type="scientific">Cellulomonas phragmiteti</name>
    <dbReference type="NCBI Taxonomy" id="478780"/>
    <lineage>
        <taxon>Bacteria</taxon>
        <taxon>Bacillati</taxon>
        <taxon>Actinomycetota</taxon>
        <taxon>Actinomycetes</taxon>
        <taxon>Micrococcales</taxon>
        <taxon>Cellulomonadaceae</taxon>
        <taxon>Cellulomonas</taxon>
    </lineage>
</organism>
<protein>
    <submittedName>
        <fullName evidence="5">Sugar ABC transporter substrate-binding protein</fullName>
    </submittedName>
</protein>
<evidence type="ECO:0000313" key="6">
    <source>
        <dbReference type="Proteomes" id="UP000614741"/>
    </source>
</evidence>
<dbReference type="EMBL" id="BONP01000001">
    <property type="protein sequence ID" value="GIG38284.1"/>
    <property type="molecule type" value="Genomic_DNA"/>
</dbReference>
<dbReference type="Pfam" id="PF01547">
    <property type="entry name" value="SBP_bac_1"/>
    <property type="match status" value="1"/>
</dbReference>
<reference evidence="5 6" key="1">
    <citation type="submission" date="2021-01" db="EMBL/GenBank/DDBJ databases">
        <title>Whole genome shotgun sequence of Cellulomonas phragmiteti NBRC 110785.</title>
        <authorList>
            <person name="Komaki H."/>
            <person name="Tamura T."/>
        </authorList>
    </citation>
    <scope>NUCLEOTIDE SEQUENCE [LARGE SCALE GENOMIC DNA]</scope>
    <source>
        <strain evidence="5 6">NBRC 110785</strain>
    </source>
</reference>
<evidence type="ECO:0000256" key="1">
    <source>
        <dbReference type="ARBA" id="ARBA00008520"/>
    </source>
</evidence>
<name>A0ABQ4DG21_9CELL</name>
<evidence type="ECO:0000256" key="4">
    <source>
        <dbReference type="SAM" id="MobiDB-lite"/>
    </source>
</evidence>
<keyword evidence="6" id="KW-1185">Reference proteome</keyword>
<keyword evidence="3" id="KW-0732">Signal</keyword>
<accession>A0ABQ4DG21</accession>
<dbReference type="SUPFAM" id="SSF53850">
    <property type="entry name" value="Periplasmic binding protein-like II"/>
    <property type="match status" value="1"/>
</dbReference>
<comment type="caution">
    <text evidence="5">The sequence shown here is derived from an EMBL/GenBank/DDBJ whole genome shotgun (WGS) entry which is preliminary data.</text>
</comment>
<keyword evidence="2" id="KW-0813">Transport</keyword>
<evidence type="ECO:0000313" key="5">
    <source>
        <dbReference type="EMBL" id="GIG38284.1"/>
    </source>
</evidence>
<dbReference type="InterPro" id="IPR006059">
    <property type="entry name" value="SBP"/>
</dbReference>
<dbReference type="Proteomes" id="UP000614741">
    <property type="component" value="Unassembled WGS sequence"/>
</dbReference>
<feature type="region of interest" description="Disordered" evidence="4">
    <location>
        <begin position="1"/>
        <end position="34"/>
    </location>
</feature>